<organism evidence="1 2">
    <name type="scientific">Didymodactylos carnosus</name>
    <dbReference type="NCBI Taxonomy" id="1234261"/>
    <lineage>
        <taxon>Eukaryota</taxon>
        <taxon>Metazoa</taxon>
        <taxon>Spiralia</taxon>
        <taxon>Gnathifera</taxon>
        <taxon>Rotifera</taxon>
        <taxon>Eurotatoria</taxon>
        <taxon>Bdelloidea</taxon>
        <taxon>Philodinida</taxon>
        <taxon>Philodinidae</taxon>
        <taxon>Didymodactylos</taxon>
    </lineage>
</organism>
<dbReference type="EMBL" id="CAJOBC010112587">
    <property type="protein sequence ID" value="CAF4535714.1"/>
    <property type="molecule type" value="Genomic_DNA"/>
</dbReference>
<sequence>TEFQKEFVTLWVPKYEHMLKELLSVAAAAKEDEDLQLNAIKYETIWISRRRQNEQKKCG</sequence>
<evidence type="ECO:0000313" key="1">
    <source>
        <dbReference type="EMBL" id="CAF4535714.1"/>
    </source>
</evidence>
<proteinExistence type="predicted"/>
<dbReference type="Proteomes" id="UP000681722">
    <property type="component" value="Unassembled WGS sequence"/>
</dbReference>
<reference evidence="1" key="1">
    <citation type="submission" date="2021-02" db="EMBL/GenBank/DDBJ databases">
        <authorList>
            <person name="Nowell W R."/>
        </authorList>
    </citation>
    <scope>NUCLEOTIDE SEQUENCE</scope>
</reference>
<gene>
    <name evidence="1" type="ORF">SRO942_LOCUS46378</name>
</gene>
<evidence type="ECO:0000313" key="2">
    <source>
        <dbReference type="Proteomes" id="UP000681722"/>
    </source>
</evidence>
<dbReference type="AlphaFoldDB" id="A0A8S2Y5G4"/>
<protein>
    <submittedName>
        <fullName evidence="1">Uncharacterized protein</fullName>
    </submittedName>
</protein>
<name>A0A8S2Y5G4_9BILA</name>
<feature type="non-terminal residue" evidence="1">
    <location>
        <position position="1"/>
    </location>
</feature>
<comment type="caution">
    <text evidence="1">The sequence shown here is derived from an EMBL/GenBank/DDBJ whole genome shotgun (WGS) entry which is preliminary data.</text>
</comment>
<accession>A0A8S2Y5G4</accession>